<comment type="similarity">
    <text evidence="1">Belongs to the NAD(P)H dehydrogenase (quinone) family.</text>
</comment>
<reference evidence="6" key="1">
    <citation type="journal article" date="2019" name="Int. J. Syst. Evol. Microbiol.">
        <title>The Global Catalogue of Microorganisms (GCM) 10K type strain sequencing project: providing services to taxonomists for standard genome sequencing and annotation.</title>
        <authorList>
            <consortium name="The Broad Institute Genomics Platform"/>
            <consortium name="The Broad Institute Genome Sequencing Center for Infectious Disease"/>
            <person name="Wu L."/>
            <person name="Ma J."/>
        </authorList>
    </citation>
    <scope>NUCLEOTIDE SEQUENCE [LARGE SCALE GENOMIC DNA]</scope>
    <source>
        <strain evidence="6">JCM 19173</strain>
    </source>
</reference>
<accession>A0ABQ2FPH4</accession>
<dbReference type="InterPro" id="IPR029039">
    <property type="entry name" value="Flavoprotein-like_sf"/>
</dbReference>
<feature type="compositionally biased region" description="Basic and acidic residues" evidence="3">
    <location>
        <begin position="1"/>
        <end position="14"/>
    </location>
</feature>
<name>A0ABQ2FPH4_9DEIO</name>
<proteinExistence type="inferred from homology"/>
<feature type="domain" description="Flavodoxin-like fold" evidence="4">
    <location>
        <begin position="34"/>
        <end position="236"/>
    </location>
</feature>
<evidence type="ECO:0000256" key="3">
    <source>
        <dbReference type="SAM" id="MobiDB-lite"/>
    </source>
</evidence>
<dbReference type="PANTHER" id="PTHR10204">
    <property type="entry name" value="NAD P H OXIDOREDUCTASE-RELATED"/>
    <property type="match status" value="1"/>
</dbReference>
<sequence>MKECPQADGTHSRPDSPTPTLLSPLRLTGAAMPHALIVHAHPEPDSFCSAQMREAARALQAQGYTVEISDLYAMNWNPALGPDDFKHELTGHFKPQAEQIRAVQQGTFAPDVATEIEKVLRADLLVFSFPMWWFSLPALLKGWVDRVFAMGVAYGGRVGRFETGGFRGRRALLLFTTGSTEDMFGPGARDGEMDVILFHIQHGMFHFVGYTVLAPIVSFSPVRHTPEERGAQLRQVHEAFSTLNGRPVLTWTTGSAAPTP</sequence>
<dbReference type="Pfam" id="PF02525">
    <property type="entry name" value="Flavodoxin_2"/>
    <property type="match status" value="1"/>
</dbReference>
<dbReference type="EMBL" id="BMPE01000017">
    <property type="protein sequence ID" value="GGL13867.1"/>
    <property type="molecule type" value="Genomic_DNA"/>
</dbReference>
<dbReference type="SUPFAM" id="SSF52218">
    <property type="entry name" value="Flavoproteins"/>
    <property type="match status" value="1"/>
</dbReference>
<dbReference type="InterPro" id="IPR003680">
    <property type="entry name" value="Flavodoxin_fold"/>
</dbReference>
<feature type="region of interest" description="Disordered" evidence="3">
    <location>
        <begin position="1"/>
        <end position="23"/>
    </location>
</feature>
<protein>
    <submittedName>
        <fullName evidence="5">NAD(P)H dehydrogenase</fullName>
    </submittedName>
</protein>
<evidence type="ECO:0000256" key="2">
    <source>
        <dbReference type="ARBA" id="ARBA00023002"/>
    </source>
</evidence>
<evidence type="ECO:0000259" key="4">
    <source>
        <dbReference type="Pfam" id="PF02525"/>
    </source>
</evidence>
<keyword evidence="2" id="KW-0560">Oxidoreductase</keyword>
<evidence type="ECO:0000256" key="1">
    <source>
        <dbReference type="ARBA" id="ARBA00006252"/>
    </source>
</evidence>
<gene>
    <name evidence="5" type="ORF">GCM10010844_35900</name>
</gene>
<dbReference type="Gene3D" id="3.40.50.360">
    <property type="match status" value="1"/>
</dbReference>
<evidence type="ECO:0000313" key="5">
    <source>
        <dbReference type="EMBL" id="GGL13867.1"/>
    </source>
</evidence>
<keyword evidence="6" id="KW-1185">Reference proteome</keyword>
<dbReference type="PANTHER" id="PTHR10204:SF34">
    <property type="entry name" value="NAD(P)H DEHYDROGENASE [QUINONE] 1 ISOFORM 1"/>
    <property type="match status" value="1"/>
</dbReference>
<dbReference type="InterPro" id="IPR051545">
    <property type="entry name" value="NAD(P)H_dehydrogenase_qn"/>
</dbReference>
<dbReference type="Proteomes" id="UP000604341">
    <property type="component" value="Unassembled WGS sequence"/>
</dbReference>
<comment type="caution">
    <text evidence="5">The sequence shown here is derived from an EMBL/GenBank/DDBJ whole genome shotgun (WGS) entry which is preliminary data.</text>
</comment>
<evidence type="ECO:0000313" key="6">
    <source>
        <dbReference type="Proteomes" id="UP000604341"/>
    </source>
</evidence>
<organism evidence="5 6">
    <name type="scientific">Deinococcus radiotolerans</name>
    <dbReference type="NCBI Taxonomy" id="1309407"/>
    <lineage>
        <taxon>Bacteria</taxon>
        <taxon>Thermotogati</taxon>
        <taxon>Deinococcota</taxon>
        <taxon>Deinococci</taxon>
        <taxon>Deinococcales</taxon>
        <taxon>Deinococcaceae</taxon>
        <taxon>Deinococcus</taxon>
    </lineage>
</organism>